<accession>J9D3E5</accession>
<reference evidence="1" key="1">
    <citation type="journal article" date="2012" name="PLoS ONE">
        <title>Gene sets for utilization of primary and secondary nutrition supplies in the distal gut of endangered iberian lynx.</title>
        <authorList>
            <person name="Alcaide M."/>
            <person name="Messina E."/>
            <person name="Richter M."/>
            <person name="Bargiela R."/>
            <person name="Peplies J."/>
            <person name="Huws S.A."/>
            <person name="Newbold C.J."/>
            <person name="Golyshin P.N."/>
            <person name="Simon M.A."/>
            <person name="Lopez G."/>
            <person name="Yakimov M.M."/>
            <person name="Ferrer M."/>
        </authorList>
    </citation>
    <scope>NUCLEOTIDE SEQUENCE</scope>
</reference>
<dbReference type="AlphaFoldDB" id="J9D3E5"/>
<evidence type="ECO:0008006" key="2">
    <source>
        <dbReference type="Google" id="ProtNLM"/>
    </source>
</evidence>
<gene>
    <name evidence="1" type="ORF">EVA_04729</name>
</gene>
<name>J9D3E5_9ZZZZ</name>
<protein>
    <recommendedName>
        <fullName evidence="2">TIGR04076 family protein</fullName>
    </recommendedName>
</protein>
<dbReference type="NCBIfam" id="TIGR04076">
    <property type="entry name" value="TIGR04076 family protein"/>
    <property type="match status" value="1"/>
</dbReference>
<dbReference type="InterPro" id="IPR023811">
    <property type="entry name" value="CHP04076"/>
</dbReference>
<evidence type="ECO:0000313" key="1">
    <source>
        <dbReference type="EMBL" id="EJX07161.1"/>
    </source>
</evidence>
<sequence length="100" mass="11485">MKQVKITAIRKVQHHDLMLRYENPIEHACDVCEGQSWISINAKCPKGLCPEAWKTMKDFVEALARGKGNFYEGWMKNPYSAMISCNDGFRPVSSYLETIE</sequence>
<dbReference type="EMBL" id="AMCI01000953">
    <property type="protein sequence ID" value="EJX07161.1"/>
    <property type="molecule type" value="Genomic_DNA"/>
</dbReference>
<proteinExistence type="predicted"/>
<comment type="caution">
    <text evidence="1">The sequence shown here is derived from an EMBL/GenBank/DDBJ whole genome shotgun (WGS) entry which is preliminary data.</text>
</comment>
<organism evidence="1">
    <name type="scientific">gut metagenome</name>
    <dbReference type="NCBI Taxonomy" id="749906"/>
    <lineage>
        <taxon>unclassified sequences</taxon>
        <taxon>metagenomes</taxon>
        <taxon>organismal metagenomes</taxon>
    </lineage>
</organism>